<accession>A0ABP6W2F4</accession>
<keyword evidence="3" id="KW-1185">Reference proteome</keyword>
<dbReference type="Proteomes" id="UP001500707">
    <property type="component" value="Unassembled WGS sequence"/>
</dbReference>
<name>A0ABP6W2F4_9ACTN</name>
<feature type="signal peptide" evidence="1">
    <location>
        <begin position="1"/>
        <end position="25"/>
    </location>
</feature>
<evidence type="ECO:0000313" key="2">
    <source>
        <dbReference type="EMBL" id="GAA3545110.1"/>
    </source>
</evidence>
<evidence type="ECO:0000313" key="3">
    <source>
        <dbReference type="Proteomes" id="UP001500707"/>
    </source>
</evidence>
<feature type="chain" id="PRO_5046610957" evidence="1">
    <location>
        <begin position="26"/>
        <end position="183"/>
    </location>
</feature>
<gene>
    <name evidence="2" type="ORF">GCM10022295_28790</name>
</gene>
<sequence length="183" mass="19312">MLNKALRATALLTLVIAVAVPVAVAAPAPPPPPGPETVTFSSLKGDGRMDYPVADEEVRVSVDARSMYGVGSMPQRSWGTFRISHAQDGKLYWGEFKVDCLTTGGPTATVTGRLVRTSPGHPWLATLEPHTRMGVSFFVPDGGEARIGLSGATKKGEPLLTRCMAPAADAKIVGGGFLLRDRN</sequence>
<proteinExistence type="predicted"/>
<reference evidence="3" key="1">
    <citation type="journal article" date="2019" name="Int. J. Syst. Evol. Microbiol.">
        <title>The Global Catalogue of Microorganisms (GCM) 10K type strain sequencing project: providing services to taxonomists for standard genome sequencing and annotation.</title>
        <authorList>
            <consortium name="The Broad Institute Genomics Platform"/>
            <consortium name="The Broad Institute Genome Sequencing Center for Infectious Disease"/>
            <person name="Wu L."/>
            <person name="Ma J."/>
        </authorList>
    </citation>
    <scope>NUCLEOTIDE SEQUENCE [LARGE SCALE GENOMIC DNA]</scope>
    <source>
        <strain evidence="3">JCM 17656</strain>
    </source>
</reference>
<keyword evidence="1" id="KW-0732">Signal</keyword>
<dbReference type="RefSeq" id="WP_346182254.1">
    <property type="nucleotide sequence ID" value="NZ_BAABCE010000005.1"/>
</dbReference>
<dbReference type="EMBL" id="BAABCE010000005">
    <property type="protein sequence ID" value="GAA3545110.1"/>
    <property type="molecule type" value="Genomic_DNA"/>
</dbReference>
<comment type="caution">
    <text evidence="2">The sequence shown here is derived from an EMBL/GenBank/DDBJ whole genome shotgun (WGS) entry which is preliminary data.</text>
</comment>
<evidence type="ECO:0000256" key="1">
    <source>
        <dbReference type="SAM" id="SignalP"/>
    </source>
</evidence>
<organism evidence="2 3">
    <name type="scientific">Streptomyces osmaniensis</name>
    <dbReference type="NCBI Taxonomy" id="593134"/>
    <lineage>
        <taxon>Bacteria</taxon>
        <taxon>Bacillati</taxon>
        <taxon>Actinomycetota</taxon>
        <taxon>Actinomycetes</taxon>
        <taxon>Kitasatosporales</taxon>
        <taxon>Streptomycetaceae</taxon>
        <taxon>Streptomyces</taxon>
    </lineage>
</organism>
<protein>
    <submittedName>
        <fullName evidence="2">Uncharacterized protein</fullName>
    </submittedName>
</protein>